<name>A0A7I9Y1U7_9MYCO</name>
<evidence type="ECO:0000313" key="3">
    <source>
        <dbReference type="EMBL" id="GFG76048.1"/>
    </source>
</evidence>
<comment type="caution">
    <text evidence="3">The sequence shown here is derived from an EMBL/GenBank/DDBJ whole genome shotgun (WGS) entry which is preliminary data.</text>
</comment>
<reference evidence="3 4" key="1">
    <citation type="journal article" date="2019" name="Emerg. Microbes Infect.">
        <title>Comprehensive subspecies identification of 175 nontuberculous mycobacteria species based on 7547 genomic profiles.</title>
        <authorList>
            <person name="Matsumoto Y."/>
            <person name="Kinjo T."/>
            <person name="Motooka D."/>
            <person name="Nabeya D."/>
            <person name="Jung N."/>
            <person name="Uechi K."/>
            <person name="Horii T."/>
            <person name="Iida T."/>
            <person name="Fujita J."/>
            <person name="Nakamura S."/>
        </authorList>
    </citation>
    <scope>NUCLEOTIDE SEQUENCE [LARGE SCALE GENOMIC DNA]</scope>
    <source>
        <strain evidence="3 4">JCM 17322</strain>
    </source>
</reference>
<feature type="compositionally biased region" description="Basic and acidic residues" evidence="1">
    <location>
        <begin position="133"/>
        <end position="144"/>
    </location>
</feature>
<feature type="transmembrane region" description="Helical" evidence="2">
    <location>
        <begin position="165"/>
        <end position="182"/>
    </location>
</feature>
<dbReference type="Proteomes" id="UP000465361">
    <property type="component" value="Unassembled WGS sequence"/>
</dbReference>
<protein>
    <submittedName>
        <fullName evidence="3">Uncharacterized protein</fullName>
    </submittedName>
</protein>
<proteinExistence type="predicted"/>
<evidence type="ECO:0000256" key="1">
    <source>
        <dbReference type="SAM" id="MobiDB-lite"/>
    </source>
</evidence>
<dbReference type="AlphaFoldDB" id="A0A7I9Y1U7"/>
<dbReference type="RefSeq" id="WP_163759114.1">
    <property type="nucleotide sequence ID" value="NZ_BLKW01000004.1"/>
</dbReference>
<organism evidence="3 4">
    <name type="scientific">Mycobacterium botniense</name>
    <dbReference type="NCBI Taxonomy" id="84962"/>
    <lineage>
        <taxon>Bacteria</taxon>
        <taxon>Bacillati</taxon>
        <taxon>Actinomycetota</taxon>
        <taxon>Actinomycetes</taxon>
        <taxon>Mycobacteriales</taxon>
        <taxon>Mycobacteriaceae</taxon>
        <taxon>Mycobacterium</taxon>
    </lineage>
</organism>
<keyword evidence="4" id="KW-1185">Reference proteome</keyword>
<gene>
    <name evidence="3" type="ORF">MBOT_34130</name>
</gene>
<accession>A0A7I9Y1U7</accession>
<feature type="compositionally biased region" description="Low complexity" evidence="1">
    <location>
        <begin position="15"/>
        <end position="86"/>
    </location>
</feature>
<evidence type="ECO:0000313" key="4">
    <source>
        <dbReference type="Proteomes" id="UP000465361"/>
    </source>
</evidence>
<feature type="region of interest" description="Disordered" evidence="1">
    <location>
        <begin position="128"/>
        <end position="157"/>
    </location>
</feature>
<keyword evidence="2" id="KW-0812">Transmembrane</keyword>
<keyword evidence="2" id="KW-1133">Transmembrane helix</keyword>
<sequence>MAGPTPGSPRSAELAVGATGPDPAAAATTAGCSATGLGAAAPTPTSLGPAAPTTAGTVGPAASTGLGASAPTTAGTVGPAASTPTGLGRAAAPTGLTAADTDETRAGGQTVIVLLLVAAVAGAYWAGAHSRRPPRDDFSRRHSPDTAGHPAGYPAEPSRAAPAPGWLWVLGTAIAILVVCSVRSRPDIFGGPGLFGGPGGLFATLLGP</sequence>
<evidence type="ECO:0000256" key="2">
    <source>
        <dbReference type="SAM" id="Phobius"/>
    </source>
</evidence>
<dbReference type="EMBL" id="BLKW01000004">
    <property type="protein sequence ID" value="GFG76048.1"/>
    <property type="molecule type" value="Genomic_DNA"/>
</dbReference>
<feature type="transmembrane region" description="Helical" evidence="2">
    <location>
        <begin position="111"/>
        <end position="128"/>
    </location>
</feature>
<keyword evidence="2" id="KW-0472">Membrane</keyword>
<feature type="region of interest" description="Disordered" evidence="1">
    <location>
        <begin position="1"/>
        <end position="92"/>
    </location>
</feature>